<evidence type="ECO:0000313" key="4">
    <source>
        <dbReference type="Proteomes" id="UP000176846"/>
    </source>
</evidence>
<accession>A0A1F7UT23</accession>
<feature type="transmembrane region" description="Helical" evidence="2">
    <location>
        <begin position="25"/>
        <end position="45"/>
    </location>
</feature>
<keyword evidence="2" id="KW-1133">Transmembrane helix</keyword>
<keyword evidence="1" id="KW-0175">Coiled coil</keyword>
<reference evidence="3 4" key="1">
    <citation type="journal article" date="2016" name="Nat. Commun.">
        <title>Thousands of microbial genomes shed light on interconnected biogeochemical processes in an aquifer system.</title>
        <authorList>
            <person name="Anantharaman K."/>
            <person name="Brown C.T."/>
            <person name="Hug L.A."/>
            <person name="Sharon I."/>
            <person name="Castelle C.J."/>
            <person name="Probst A.J."/>
            <person name="Thomas B.C."/>
            <person name="Singh A."/>
            <person name="Wilkins M.J."/>
            <person name="Karaoz U."/>
            <person name="Brodie E.L."/>
            <person name="Williams K.H."/>
            <person name="Hubbard S.S."/>
            <person name="Banfield J.F."/>
        </authorList>
    </citation>
    <scope>NUCLEOTIDE SEQUENCE [LARGE SCALE GENOMIC DNA]</scope>
</reference>
<evidence type="ECO:0000256" key="2">
    <source>
        <dbReference type="SAM" id="Phobius"/>
    </source>
</evidence>
<keyword evidence="2" id="KW-0812">Transmembrane</keyword>
<dbReference type="EMBL" id="MGEK01000030">
    <property type="protein sequence ID" value="OGL81405.1"/>
    <property type="molecule type" value="Genomic_DNA"/>
</dbReference>
<feature type="coiled-coil region" evidence="1">
    <location>
        <begin position="61"/>
        <end position="88"/>
    </location>
</feature>
<dbReference type="Proteomes" id="UP000176846">
    <property type="component" value="Unassembled WGS sequence"/>
</dbReference>
<dbReference type="AlphaFoldDB" id="A0A1F7UT23"/>
<organism evidence="3 4">
    <name type="scientific">Candidatus Uhrbacteria bacterium RIFCSPLOWO2_01_FULL_47_25</name>
    <dbReference type="NCBI Taxonomy" id="1802402"/>
    <lineage>
        <taxon>Bacteria</taxon>
        <taxon>Candidatus Uhriibacteriota</taxon>
    </lineage>
</organism>
<sequence>MANSKNILQVEQGAKNFTTKVTERYFLPLTIVLLAASAASIYLIFGKTYQSFRSGQDSLKVKEAELALSDARRQLVRLQKHAAELESIPAVERERMEIVLPTGPNELETLVQLEAFMNNLNLPLGKFSFAAGSQPSGNVAAKSVSSNQDADFIAAKTLSDAVNISFKANEYESLKKVLAVVQQNLRLLDIESFIYNSTDGSASLKITTRHLP</sequence>
<proteinExistence type="predicted"/>
<gene>
    <name evidence="3" type="ORF">A2936_00220</name>
</gene>
<evidence type="ECO:0000256" key="1">
    <source>
        <dbReference type="SAM" id="Coils"/>
    </source>
</evidence>
<protein>
    <submittedName>
        <fullName evidence="3">Uncharacterized protein</fullName>
    </submittedName>
</protein>
<name>A0A1F7UT23_9BACT</name>
<evidence type="ECO:0000313" key="3">
    <source>
        <dbReference type="EMBL" id="OGL81405.1"/>
    </source>
</evidence>
<comment type="caution">
    <text evidence="3">The sequence shown here is derived from an EMBL/GenBank/DDBJ whole genome shotgun (WGS) entry which is preliminary data.</text>
</comment>
<keyword evidence="2" id="KW-0472">Membrane</keyword>